<dbReference type="GO" id="GO:0046872">
    <property type="term" value="F:metal ion binding"/>
    <property type="evidence" value="ECO:0007669"/>
    <property type="project" value="UniProtKB-KW"/>
</dbReference>
<dbReference type="Gene3D" id="1.10.760.10">
    <property type="entry name" value="Cytochrome c-like domain"/>
    <property type="match status" value="1"/>
</dbReference>
<sequence length="123" mass="12868">MPRSDRGNAGQGAAFSRPLRLLSVLALAAAGFAGGAAAADRDAGRRTAVVCQACHGLDGLSKNPEAPNLAGQVESYLVKALRDYRSEARRNESMNIVAKDLSDADIENVAAYYASIPIEVVPP</sequence>
<evidence type="ECO:0000259" key="8">
    <source>
        <dbReference type="PROSITE" id="PS51007"/>
    </source>
</evidence>
<evidence type="ECO:0000256" key="6">
    <source>
        <dbReference type="PROSITE-ProRule" id="PRU00433"/>
    </source>
</evidence>
<accession>A0A5P9JXI8</accession>
<evidence type="ECO:0000313" key="10">
    <source>
        <dbReference type="Proteomes" id="UP000325614"/>
    </source>
</evidence>
<dbReference type="PANTHER" id="PTHR33751">
    <property type="entry name" value="CBB3-TYPE CYTOCHROME C OXIDASE SUBUNIT FIXP"/>
    <property type="match status" value="1"/>
</dbReference>
<organism evidence="9 10">
    <name type="scientific">Microvirga thermotolerans</name>
    <dbReference type="NCBI Taxonomy" id="2651334"/>
    <lineage>
        <taxon>Bacteria</taxon>
        <taxon>Pseudomonadati</taxon>
        <taxon>Pseudomonadota</taxon>
        <taxon>Alphaproteobacteria</taxon>
        <taxon>Hyphomicrobiales</taxon>
        <taxon>Methylobacteriaceae</taxon>
        <taxon>Microvirga</taxon>
    </lineage>
</organism>
<evidence type="ECO:0000256" key="4">
    <source>
        <dbReference type="ARBA" id="ARBA00022982"/>
    </source>
</evidence>
<protein>
    <submittedName>
        <fullName evidence="9">C-type cytochrome</fullName>
    </submittedName>
</protein>
<keyword evidence="10" id="KW-1185">Reference proteome</keyword>
<evidence type="ECO:0000256" key="2">
    <source>
        <dbReference type="ARBA" id="ARBA00022617"/>
    </source>
</evidence>
<feature type="chain" id="PRO_5024986144" evidence="7">
    <location>
        <begin position="39"/>
        <end position="123"/>
    </location>
</feature>
<evidence type="ECO:0000256" key="3">
    <source>
        <dbReference type="ARBA" id="ARBA00022723"/>
    </source>
</evidence>
<dbReference type="Pfam" id="PF00034">
    <property type="entry name" value="Cytochrom_C"/>
    <property type="match status" value="1"/>
</dbReference>
<dbReference type="GO" id="GO:0020037">
    <property type="term" value="F:heme binding"/>
    <property type="evidence" value="ECO:0007669"/>
    <property type="project" value="InterPro"/>
</dbReference>
<evidence type="ECO:0000256" key="7">
    <source>
        <dbReference type="SAM" id="SignalP"/>
    </source>
</evidence>
<evidence type="ECO:0000256" key="5">
    <source>
        <dbReference type="ARBA" id="ARBA00023004"/>
    </source>
</evidence>
<dbReference type="EMBL" id="CP045423">
    <property type="protein sequence ID" value="QFU17327.1"/>
    <property type="molecule type" value="Genomic_DNA"/>
</dbReference>
<dbReference type="PANTHER" id="PTHR33751:SF9">
    <property type="entry name" value="CYTOCHROME C4"/>
    <property type="match status" value="1"/>
</dbReference>
<dbReference type="AlphaFoldDB" id="A0A5P9JXI8"/>
<dbReference type="KEGG" id="mico:GDR74_14455"/>
<keyword evidence="1" id="KW-0813">Transport</keyword>
<keyword evidence="3 6" id="KW-0479">Metal-binding</keyword>
<dbReference type="RefSeq" id="WP_152586963.1">
    <property type="nucleotide sequence ID" value="NZ_CP045423.1"/>
</dbReference>
<keyword evidence="4" id="KW-0249">Electron transport</keyword>
<evidence type="ECO:0000256" key="1">
    <source>
        <dbReference type="ARBA" id="ARBA00022448"/>
    </source>
</evidence>
<proteinExistence type="predicted"/>
<gene>
    <name evidence="9" type="ORF">GDR74_14455</name>
</gene>
<dbReference type="InterPro" id="IPR009056">
    <property type="entry name" value="Cyt_c-like_dom"/>
</dbReference>
<dbReference type="GO" id="GO:0009055">
    <property type="term" value="F:electron transfer activity"/>
    <property type="evidence" value="ECO:0007669"/>
    <property type="project" value="InterPro"/>
</dbReference>
<dbReference type="PROSITE" id="PS51007">
    <property type="entry name" value="CYTC"/>
    <property type="match status" value="1"/>
</dbReference>
<feature type="signal peptide" evidence="7">
    <location>
        <begin position="1"/>
        <end position="38"/>
    </location>
</feature>
<reference evidence="9 10" key="1">
    <citation type="submission" date="2019-10" db="EMBL/GenBank/DDBJ databases">
        <title>Isolation, Identification of Microvirga thermotolerans HR1, a novel thermophilic bacterium and Comparative Genomics of the genus Microvirga.</title>
        <authorList>
            <person name="Li J."/>
            <person name="Zhang W."/>
            <person name="Lin M."/>
            <person name="Wang J."/>
        </authorList>
    </citation>
    <scope>NUCLEOTIDE SEQUENCE [LARGE SCALE GENOMIC DNA]</scope>
    <source>
        <strain evidence="9 10">HR1</strain>
    </source>
</reference>
<name>A0A5P9JXI8_9HYPH</name>
<feature type="domain" description="Cytochrome c" evidence="8">
    <location>
        <begin position="39"/>
        <end position="117"/>
    </location>
</feature>
<evidence type="ECO:0000313" key="9">
    <source>
        <dbReference type="EMBL" id="QFU17327.1"/>
    </source>
</evidence>
<keyword evidence="7" id="KW-0732">Signal</keyword>
<keyword evidence="2 6" id="KW-0349">Heme</keyword>
<dbReference type="SUPFAM" id="SSF46626">
    <property type="entry name" value="Cytochrome c"/>
    <property type="match status" value="1"/>
</dbReference>
<dbReference type="Proteomes" id="UP000325614">
    <property type="component" value="Chromosome"/>
</dbReference>
<keyword evidence="5 6" id="KW-0408">Iron</keyword>
<dbReference type="InterPro" id="IPR050597">
    <property type="entry name" value="Cytochrome_c_Oxidase_Subunit"/>
</dbReference>
<dbReference type="InterPro" id="IPR036909">
    <property type="entry name" value="Cyt_c-like_dom_sf"/>
</dbReference>